<gene>
    <name evidence="2" type="ORF">ALC56_10744</name>
</gene>
<evidence type="ECO:0000313" key="3">
    <source>
        <dbReference type="Proteomes" id="UP000078541"/>
    </source>
</evidence>
<sequence>MQGGGASETAQQIVEFEELVSRLDRINDVDVIRRPSTTTTTTTTTSTSVPPPSPPARASLHLPGATSSLPFDCLIADATRSPVSDEQQRVRVHIGIDEDLRMILEMDPSIVDGTLDPGLPESPTVARPLRATRPQGWYCTDRD</sequence>
<proteinExistence type="predicted"/>
<organism evidence="2 3">
    <name type="scientific">Trachymyrmex septentrionalis</name>
    <dbReference type="NCBI Taxonomy" id="34720"/>
    <lineage>
        <taxon>Eukaryota</taxon>
        <taxon>Metazoa</taxon>
        <taxon>Ecdysozoa</taxon>
        <taxon>Arthropoda</taxon>
        <taxon>Hexapoda</taxon>
        <taxon>Insecta</taxon>
        <taxon>Pterygota</taxon>
        <taxon>Neoptera</taxon>
        <taxon>Endopterygota</taxon>
        <taxon>Hymenoptera</taxon>
        <taxon>Apocrita</taxon>
        <taxon>Aculeata</taxon>
        <taxon>Formicoidea</taxon>
        <taxon>Formicidae</taxon>
        <taxon>Myrmicinae</taxon>
        <taxon>Trachymyrmex</taxon>
    </lineage>
</organism>
<protein>
    <submittedName>
        <fullName evidence="2">Uncharacterized protein</fullName>
    </submittedName>
</protein>
<evidence type="ECO:0000313" key="2">
    <source>
        <dbReference type="EMBL" id="KYN34776.1"/>
    </source>
</evidence>
<feature type="region of interest" description="Disordered" evidence="1">
    <location>
        <begin position="32"/>
        <end position="63"/>
    </location>
</feature>
<feature type="compositionally biased region" description="Low complexity" evidence="1">
    <location>
        <begin position="35"/>
        <end position="48"/>
    </location>
</feature>
<accession>A0A195F315</accession>
<dbReference type="Proteomes" id="UP000078541">
    <property type="component" value="Unassembled WGS sequence"/>
</dbReference>
<dbReference type="AlphaFoldDB" id="A0A195F315"/>
<reference evidence="2 3" key="1">
    <citation type="submission" date="2016-03" db="EMBL/GenBank/DDBJ databases">
        <title>Trachymyrmex septentrionalis WGS genome.</title>
        <authorList>
            <person name="Nygaard S."/>
            <person name="Hu H."/>
            <person name="Boomsma J."/>
            <person name="Zhang G."/>
        </authorList>
    </citation>
    <scope>NUCLEOTIDE SEQUENCE [LARGE SCALE GENOMIC DNA]</scope>
    <source>
        <strain evidence="2">Tsep2-gDNA-1</strain>
        <tissue evidence="2">Whole body</tissue>
    </source>
</reference>
<dbReference type="EMBL" id="KQ981855">
    <property type="protein sequence ID" value="KYN34776.1"/>
    <property type="molecule type" value="Genomic_DNA"/>
</dbReference>
<evidence type="ECO:0000256" key="1">
    <source>
        <dbReference type="SAM" id="MobiDB-lite"/>
    </source>
</evidence>
<name>A0A195F315_9HYME</name>
<keyword evidence="3" id="KW-1185">Reference proteome</keyword>